<gene>
    <name evidence="4" type="ORF">GCM10009768_23840</name>
</gene>
<evidence type="ECO:0000313" key="4">
    <source>
        <dbReference type="EMBL" id="GAA1794075.1"/>
    </source>
</evidence>
<dbReference type="Pfam" id="PF05726">
    <property type="entry name" value="Pirin_C"/>
    <property type="match status" value="1"/>
</dbReference>
<evidence type="ECO:0000256" key="2">
    <source>
        <dbReference type="RuleBase" id="RU003457"/>
    </source>
</evidence>
<dbReference type="Pfam" id="PF14542">
    <property type="entry name" value="Acetyltransf_CG"/>
    <property type="match status" value="1"/>
</dbReference>
<dbReference type="InterPro" id="IPR016181">
    <property type="entry name" value="Acyl_CoA_acyltransferase"/>
</dbReference>
<dbReference type="InterPro" id="IPR014710">
    <property type="entry name" value="RmlC-like_jellyroll"/>
</dbReference>
<dbReference type="CDD" id="cd04301">
    <property type="entry name" value="NAT_SF"/>
    <property type="match status" value="1"/>
</dbReference>
<dbReference type="InterPro" id="IPR003829">
    <property type="entry name" value="Pirin_N_dom"/>
</dbReference>
<dbReference type="EMBL" id="BAAAOB010000003">
    <property type="protein sequence ID" value="GAA1794075.1"/>
    <property type="molecule type" value="Genomic_DNA"/>
</dbReference>
<keyword evidence="5" id="KW-1185">Reference proteome</keyword>
<evidence type="ECO:0000313" key="5">
    <source>
        <dbReference type="Proteomes" id="UP001500851"/>
    </source>
</evidence>
<organism evidence="4 5">
    <name type="scientific">Leucobacter iarius</name>
    <dbReference type="NCBI Taxonomy" id="333963"/>
    <lineage>
        <taxon>Bacteria</taxon>
        <taxon>Bacillati</taxon>
        <taxon>Actinomycetota</taxon>
        <taxon>Actinomycetes</taxon>
        <taxon>Micrococcales</taxon>
        <taxon>Microbacteriaceae</taxon>
        <taxon>Leucobacter</taxon>
    </lineage>
</organism>
<protein>
    <recommendedName>
        <fullName evidence="3">N-acetyltransferase domain-containing protein</fullName>
    </recommendedName>
</protein>
<dbReference type="RefSeq" id="WP_344032513.1">
    <property type="nucleotide sequence ID" value="NZ_BAAAOB010000003.1"/>
</dbReference>
<dbReference type="PANTHER" id="PTHR13903">
    <property type="entry name" value="PIRIN-RELATED"/>
    <property type="match status" value="1"/>
</dbReference>
<name>A0ABP4XYS9_9MICO</name>
<proteinExistence type="inferred from homology"/>
<dbReference type="InterPro" id="IPR011051">
    <property type="entry name" value="RmlC_Cupin_sf"/>
</dbReference>
<dbReference type="Gene3D" id="3.40.630.30">
    <property type="match status" value="1"/>
</dbReference>
<evidence type="ECO:0000256" key="1">
    <source>
        <dbReference type="ARBA" id="ARBA00008416"/>
    </source>
</evidence>
<dbReference type="PROSITE" id="PS51729">
    <property type="entry name" value="GNAT_YJDJ"/>
    <property type="match status" value="1"/>
</dbReference>
<feature type="domain" description="N-acetyltransferase" evidence="3">
    <location>
        <begin position="382"/>
        <end position="470"/>
    </location>
</feature>
<dbReference type="InterPro" id="IPR008778">
    <property type="entry name" value="Pirin_C_dom"/>
</dbReference>
<evidence type="ECO:0000259" key="3">
    <source>
        <dbReference type="PROSITE" id="PS51729"/>
    </source>
</evidence>
<dbReference type="InterPro" id="IPR031165">
    <property type="entry name" value="GNAT_YJDJ"/>
</dbReference>
<dbReference type="CDD" id="cd02909">
    <property type="entry name" value="cupin_pirin_N"/>
    <property type="match status" value="1"/>
</dbReference>
<dbReference type="Pfam" id="PF02678">
    <property type="entry name" value="Pirin"/>
    <property type="match status" value="1"/>
</dbReference>
<sequence>MSDQDPEPLDRVCTAGPAPAGIEVLEPRAVPLGGVRAMTVRRTLPQRQRSLIGAWCFLDHYGPDAVDATGGMNVPAHPHTGLQTASWLFTGEIEHRDSSGAHAMVRPGELNLMTAGSGISHSERSTPDTSVLHGAQLWIALPEAARHGARRFDHYAPPVRTGEGWRASVFLGSLLGETSPVPTHTPLIGAEITLDAGASIDLPVDPAHEHGVLVDQGSVRFARGAADGGTDGAAVDRASDPEHPLEAHELGFSPVGAAVLRVRAGDSGARILVIGGEPFPERIVMWWNFVGRTHEEVERARADWQRTIEGAAPDDPFGLPDGEPEPPLPAPVLPLTRLVPRAQPGAPAGSIVSKGAAMVQDPNTAPEPQRADAEASAEVRVVHQPEQRRYAITVGGELAGFTEYLPRDAGQRLLFVHTETFPQFAGQGLASRLVSEALAEVRAAGKRIVPLCPYVAAWLRKHPEYDDSVDWPAE</sequence>
<comment type="similarity">
    <text evidence="1 2">Belongs to the pirin family.</text>
</comment>
<dbReference type="InterPro" id="IPR012093">
    <property type="entry name" value="Pirin"/>
</dbReference>
<reference evidence="5" key="1">
    <citation type="journal article" date="2019" name="Int. J. Syst. Evol. Microbiol.">
        <title>The Global Catalogue of Microorganisms (GCM) 10K type strain sequencing project: providing services to taxonomists for standard genome sequencing and annotation.</title>
        <authorList>
            <consortium name="The Broad Institute Genomics Platform"/>
            <consortium name="The Broad Institute Genome Sequencing Center for Infectious Disease"/>
            <person name="Wu L."/>
            <person name="Ma J."/>
        </authorList>
    </citation>
    <scope>NUCLEOTIDE SEQUENCE [LARGE SCALE GENOMIC DNA]</scope>
    <source>
        <strain evidence="5">JCM 14736</strain>
    </source>
</reference>
<comment type="caution">
    <text evidence="4">The sequence shown here is derived from an EMBL/GenBank/DDBJ whole genome shotgun (WGS) entry which is preliminary data.</text>
</comment>
<dbReference type="SUPFAM" id="SSF55729">
    <property type="entry name" value="Acyl-CoA N-acyltransferases (Nat)"/>
    <property type="match status" value="1"/>
</dbReference>
<dbReference type="SUPFAM" id="SSF51182">
    <property type="entry name" value="RmlC-like cupins"/>
    <property type="match status" value="1"/>
</dbReference>
<dbReference type="CDD" id="cd02247">
    <property type="entry name" value="cupin_pirin_C"/>
    <property type="match status" value="1"/>
</dbReference>
<accession>A0ABP4XYS9</accession>
<dbReference type="Proteomes" id="UP001500851">
    <property type="component" value="Unassembled WGS sequence"/>
</dbReference>
<dbReference type="Gene3D" id="2.60.120.10">
    <property type="entry name" value="Jelly Rolls"/>
    <property type="match status" value="2"/>
</dbReference>
<dbReference type="PANTHER" id="PTHR13903:SF8">
    <property type="entry name" value="PIRIN"/>
    <property type="match status" value="1"/>
</dbReference>